<dbReference type="FunCoup" id="A0A151Z4F1">
    <property type="interactions" value="88"/>
</dbReference>
<dbReference type="PROSITE" id="PS50297">
    <property type="entry name" value="ANK_REP_REGION"/>
    <property type="match status" value="2"/>
</dbReference>
<dbReference type="Gene3D" id="1.25.40.20">
    <property type="entry name" value="Ankyrin repeat-containing domain"/>
    <property type="match status" value="2"/>
</dbReference>
<dbReference type="OMA" id="NGWEYYR"/>
<dbReference type="PANTHER" id="PTHR24198:SF165">
    <property type="entry name" value="ANKYRIN REPEAT-CONTAINING PROTEIN-RELATED"/>
    <property type="match status" value="1"/>
</dbReference>
<dbReference type="Pfam" id="PF12796">
    <property type="entry name" value="Ank_2"/>
    <property type="match status" value="3"/>
</dbReference>
<dbReference type="PRINTS" id="PR01415">
    <property type="entry name" value="ANKYRIN"/>
</dbReference>
<evidence type="ECO:0000313" key="4">
    <source>
        <dbReference type="EMBL" id="KYQ88674.1"/>
    </source>
</evidence>
<proteinExistence type="predicted"/>
<feature type="repeat" description="ANK" evidence="3">
    <location>
        <begin position="167"/>
        <end position="201"/>
    </location>
</feature>
<keyword evidence="2 3" id="KW-0040">ANK repeat</keyword>
<dbReference type="PROSITE" id="PS50088">
    <property type="entry name" value="ANK_REPEAT"/>
    <property type="match status" value="3"/>
</dbReference>
<feature type="repeat" description="ANK" evidence="3">
    <location>
        <begin position="283"/>
        <end position="315"/>
    </location>
</feature>
<accession>A0A151Z4F1</accession>
<dbReference type="SMART" id="SM00248">
    <property type="entry name" value="ANK"/>
    <property type="match status" value="6"/>
</dbReference>
<dbReference type="AlphaFoldDB" id="A0A151Z4F1"/>
<dbReference type="InterPro" id="IPR036770">
    <property type="entry name" value="Ankyrin_rpt-contain_sf"/>
</dbReference>
<organism evidence="4 5">
    <name type="scientific">Tieghemostelium lacteum</name>
    <name type="common">Slime mold</name>
    <name type="synonym">Dictyostelium lacteum</name>
    <dbReference type="NCBI Taxonomy" id="361077"/>
    <lineage>
        <taxon>Eukaryota</taxon>
        <taxon>Amoebozoa</taxon>
        <taxon>Evosea</taxon>
        <taxon>Eumycetozoa</taxon>
        <taxon>Dictyostelia</taxon>
        <taxon>Dictyosteliales</taxon>
        <taxon>Raperosteliaceae</taxon>
        <taxon>Tieghemostelium</taxon>
    </lineage>
</organism>
<dbReference type="InParanoid" id="A0A151Z4F1"/>
<dbReference type="InterPro" id="IPR002110">
    <property type="entry name" value="Ankyrin_rpt"/>
</dbReference>
<dbReference type="SUPFAM" id="SSF48403">
    <property type="entry name" value="Ankyrin repeat"/>
    <property type="match status" value="1"/>
</dbReference>
<dbReference type="EMBL" id="LODT01000049">
    <property type="protein sequence ID" value="KYQ88674.1"/>
    <property type="molecule type" value="Genomic_DNA"/>
</dbReference>
<protein>
    <submittedName>
        <fullName evidence="4">Uncharacterized protein</fullName>
    </submittedName>
</protein>
<reference evidence="4 5" key="1">
    <citation type="submission" date="2015-12" db="EMBL/GenBank/DDBJ databases">
        <title>Dictyostelia acquired genes for synthesis and detection of signals that induce cell-type specialization by lateral gene transfer from prokaryotes.</title>
        <authorList>
            <person name="Gloeckner G."/>
            <person name="Schaap P."/>
        </authorList>
    </citation>
    <scope>NUCLEOTIDE SEQUENCE [LARGE SCALE GENOMIC DNA]</scope>
    <source>
        <strain evidence="4 5">TK</strain>
    </source>
</reference>
<gene>
    <name evidence="4" type="ORF">DLAC_10856</name>
</gene>
<evidence type="ECO:0000256" key="1">
    <source>
        <dbReference type="ARBA" id="ARBA00022737"/>
    </source>
</evidence>
<dbReference type="STRING" id="361077.A0A151Z4F1"/>
<evidence type="ECO:0000256" key="3">
    <source>
        <dbReference type="PROSITE-ProRule" id="PRU00023"/>
    </source>
</evidence>
<dbReference type="OrthoDB" id="539213at2759"/>
<keyword evidence="5" id="KW-1185">Reference proteome</keyword>
<comment type="caution">
    <text evidence="4">The sequence shown here is derived from an EMBL/GenBank/DDBJ whole genome shotgun (WGS) entry which is preliminary data.</text>
</comment>
<dbReference type="PANTHER" id="PTHR24198">
    <property type="entry name" value="ANKYRIN REPEAT AND PROTEIN KINASE DOMAIN-CONTAINING PROTEIN"/>
    <property type="match status" value="1"/>
</dbReference>
<evidence type="ECO:0000256" key="2">
    <source>
        <dbReference type="ARBA" id="ARBA00023043"/>
    </source>
</evidence>
<evidence type="ECO:0000313" key="5">
    <source>
        <dbReference type="Proteomes" id="UP000076078"/>
    </source>
</evidence>
<dbReference type="Proteomes" id="UP000076078">
    <property type="component" value="Unassembled WGS sequence"/>
</dbReference>
<name>A0A151Z4F1_TIELA</name>
<sequence length="351" mass="39514">MIKRLIRNYDLKILGALRYYCTVTGNIGRNSSILNANSNKGFCDASEIGEQVEILKEFNKHKNEDIFLKYYQSKVSDITVKESQLMNWDSLHWASLKNHNNILLSIIKNRKKELSSNSSTEGEKIFTSDKFGVTPLHISIQRSNYESVVTLLENGCDVNKKDSKAGQRLSPLLLAVNQPTPDLRIIKKLIEYGANVNQEALDRKTALFQACSKSRLDIIEILLSSDKYSLSVNIQDNPKTNGWEYYRVTSPLHISVSKNDLEIVKILIEKANGNPNHTLMDDVGESLLHVAALNGDLNMLTYLLSKGANINALDCYDATPLDYADSGYNSNRETIDFLKTNNAKYGKGRKL</sequence>
<feature type="repeat" description="ANK" evidence="3">
    <location>
        <begin position="131"/>
        <end position="163"/>
    </location>
</feature>
<keyword evidence="1" id="KW-0677">Repeat</keyword>